<dbReference type="eggNOG" id="ENOG502S7PS">
    <property type="taxonomic scope" value="Eukaryota"/>
</dbReference>
<reference key="1">
    <citation type="journal article" date="2014" name="PLoS Genet.">
        <title>Signature Gene Expression Reveals Novel Clues to the Molecular Mechanisms of Dimorphic Transition in Penicillium marneffei.</title>
        <authorList>
            <person name="Yang E."/>
            <person name="Wang G."/>
            <person name="Cai J."/>
            <person name="Woo P.C."/>
            <person name="Lau S.K."/>
            <person name="Yuen K.-Y."/>
            <person name="Chow W.-N."/>
            <person name="Lin X."/>
        </authorList>
    </citation>
    <scope>NUCLEOTIDE SEQUENCE [LARGE SCALE GENOMIC DNA]</scope>
    <source>
        <strain>PM1</strain>
    </source>
</reference>
<dbReference type="AlphaFoldDB" id="A0A093V8H2"/>
<dbReference type="GO" id="GO:0070652">
    <property type="term" value="C:HAUS complex"/>
    <property type="evidence" value="ECO:0007669"/>
    <property type="project" value="InterPro"/>
</dbReference>
<dbReference type="HOGENOM" id="CLU_054584_1_0_1"/>
<proteinExistence type="predicted"/>
<comment type="caution">
    <text evidence="2">The sequence shown here is derived from an EMBL/GenBank/DDBJ whole genome shotgun (WGS) entry which is preliminary data.</text>
</comment>
<keyword evidence="1" id="KW-0175">Coiled coil</keyword>
<evidence type="ECO:0000256" key="1">
    <source>
        <dbReference type="SAM" id="Coils"/>
    </source>
</evidence>
<dbReference type="Pfam" id="PF14735">
    <property type="entry name" value="HAUS4"/>
    <property type="match status" value="1"/>
</dbReference>
<gene>
    <name evidence="2" type="ORF">GQ26_0121720</name>
</gene>
<dbReference type="InterPro" id="IPR029327">
    <property type="entry name" value="HAUS4"/>
</dbReference>
<reference evidence="2" key="2">
    <citation type="journal article" date="2014" name="PLoS Genet.">
        <title>Signature gene expression reveals novel clues to the molecular mechanisms of dimorphic transition in Penicillium marneffei.</title>
        <authorList>
            <person name="Yang E."/>
            <person name="Wang G."/>
            <person name="Cai J."/>
            <person name="Woo P.C."/>
            <person name="Lau S.K."/>
            <person name="Yuen K.-Y."/>
            <person name="Chow W.-N."/>
            <person name="Lin X."/>
        </authorList>
    </citation>
    <scope>NUCLEOTIDE SEQUENCE</scope>
    <source>
        <strain evidence="2">PM1</strain>
    </source>
</reference>
<evidence type="ECO:0000313" key="2">
    <source>
        <dbReference type="EMBL" id="KFX48460.1"/>
    </source>
</evidence>
<feature type="coiled-coil region" evidence="1">
    <location>
        <begin position="289"/>
        <end position="323"/>
    </location>
</feature>
<sequence length="363" mass="40489">MIPPCDPSILDKNPQFKKLHQHLTTNLLNSDASTRADGDIPERKVATEELKNLQIRNVKRKIIKQALRRACLEDSVDNALSNDIRESGAVIAMFLDTSPGLNEYKYVSLRDGQQEASVLNRDIENFHDKTIHALMPSVSETITSHLNSLRSIAEVGNQAPTTTTTTTTTTTATSSSNIPTIAANQSRSRIKSRLSIGAKKIQQPRLSLQLDERITKLRRTQISDLPTARNKVAVTAANLLAARGEAMERMVVLLERTKYGSLSRGKLINHPSRVTKLETLSTIYTPENIAALENYSAHLRETLTQLEETRNIANQTLEEYDQVGTSKDNRKGKTGPMADIARRYGDLVQEVDAVQREIKKLRI</sequence>
<protein>
    <submittedName>
        <fullName evidence="2">Uncharacterized protein</fullName>
    </submittedName>
</protein>
<name>A0A093V8H2_TALMA</name>
<dbReference type="EMBL" id="JPOX01000012">
    <property type="protein sequence ID" value="KFX48460.1"/>
    <property type="molecule type" value="Genomic_DNA"/>
</dbReference>
<dbReference type="GO" id="GO:0051225">
    <property type="term" value="P:spindle assembly"/>
    <property type="evidence" value="ECO:0007669"/>
    <property type="project" value="InterPro"/>
</dbReference>
<organism evidence="2">
    <name type="scientific">Talaromyces marneffei PM1</name>
    <dbReference type="NCBI Taxonomy" id="1077442"/>
    <lineage>
        <taxon>Eukaryota</taxon>
        <taxon>Fungi</taxon>
        <taxon>Dikarya</taxon>
        <taxon>Ascomycota</taxon>
        <taxon>Pezizomycotina</taxon>
        <taxon>Eurotiomycetes</taxon>
        <taxon>Eurotiomycetidae</taxon>
        <taxon>Eurotiales</taxon>
        <taxon>Trichocomaceae</taxon>
        <taxon>Talaromyces</taxon>
        <taxon>Talaromyces sect. Talaromyces</taxon>
    </lineage>
</organism>
<accession>A0A093V8H2</accession>